<keyword evidence="12" id="KW-1185">Reference proteome</keyword>
<evidence type="ECO:0000256" key="3">
    <source>
        <dbReference type="ARBA" id="ARBA00022490"/>
    </source>
</evidence>
<comment type="subcellular location">
    <subcellularLocation>
        <location evidence="1">Cytoplasmic vesicle</location>
        <location evidence="1">Autophagosome</location>
    </subcellularLocation>
    <subcellularLocation>
        <location evidence="8">Endomembrane system</location>
        <topology evidence="8">Lipid-anchor</topology>
    </subcellularLocation>
</comment>
<evidence type="ECO:0000313" key="11">
    <source>
        <dbReference type="EMBL" id="KAG8197488.1"/>
    </source>
</evidence>
<sequence length="192" mass="22365">MVSNSKPLHEVYEEFKDPGDGFLYITYASENVFGRRCDYLLERHSCAHCEKPIPWPKIVNVTLLPPTKTSPAQQRRKTFKERRSLAMRKIESLEILTKFPKKVPVIVEKSEREKSLPYLDRVKFLVPLDMTMSQFVGIVRARLKLNPSQTFYLMLEDHSLTTMSRYVGDVYGEHKDEDGFLYASYAAQEMYG</sequence>
<name>A0AAV6VMP9_9ARAC</name>
<comment type="similarity">
    <text evidence="2 10">Belongs to the ATG8 family.</text>
</comment>
<evidence type="ECO:0000256" key="6">
    <source>
        <dbReference type="ARBA" id="ARBA00023288"/>
    </source>
</evidence>
<evidence type="ECO:0000313" key="12">
    <source>
        <dbReference type="Proteomes" id="UP000827092"/>
    </source>
</evidence>
<gene>
    <name evidence="11" type="ORF">JTE90_007227</name>
</gene>
<dbReference type="GO" id="GO:0006950">
    <property type="term" value="P:response to stress"/>
    <property type="evidence" value="ECO:0007669"/>
    <property type="project" value="UniProtKB-ARBA"/>
</dbReference>
<dbReference type="Proteomes" id="UP000827092">
    <property type="component" value="Unassembled WGS sequence"/>
</dbReference>
<dbReference type="SUPFAM" id="SSF54236">
    <property type="entry name" value="Ubiquitin-like"/>
    <property type="match status" value="2"/>
</dbReference>
<dbReference type="AlphaFoldDB" id="A0AAV6VMP9"/>
<reference evidence="11 12" key="1">
    <citation type="journal article" date="2022" name="Nat. Ecol. Evol.">
        <title>A masculinizing supergene underlies an exaggerated male reproductive morph in a spider.</title>
        <authorList>
            <person name="Hendrickx F."/>
            <person name="De Corte Z."/>
            <person name="Sonet G."/>
            <person name="Van Belleghem S.M."/>
            <person name="Kostlbacher S."/>
            <person name="Vangestel C."/>
        </authorList>
    </citation>
    <scope>NUCLEOTIDE SEQUENCE [LARGE SCALE GENOMIC DNA]</scope>
    <source>
        <strain evidence="11">W744_W776</strain>
    </source>
</reference>
<keyword evidence="4 10" id="KW-0072">Autophagy</keyword>
<dbReference type="Pfam" id="PF02991">
    <property type="entry name" value="ATG8"/>
    <property type="match status" value="1"/>
</dbReference>
<evidence type="ECO:0000256" key="5">
    <source>
        <dbReference type="ARBA" id="ARBA00023136"/>
    </source>
</evidence>
<keyword evidence="5" id="KW-0472">Membrane</keyword>
<dbReference type="GO" id="GO:0016236">
    <property type="term" value="P:macroautophagy"/>
    <property type="evidence" value="ECO:0007669"/>
    <property type="project" value="UniProtKB-ARBA"/>
</dbReference>
<dbReference type="Gene3D" id="3.10.20.90">
    <property type="entry name" value="Phosphatidylinositol 3-kinase Catalytic Subunit, Chain A, domain 1"/>
    <property type="match status" value="2"/>
</dbReference>
<dbReference type="InterPro" id="IPR029071">
    <property type="entry name" value="Ubiquitin-like_domsf"/>
</dbReference>
<feature type="lipid moiety-binding region" description="Phosphatidylserine amidated glycine; alternate" evidence="9">
    <location>
        <position position="192"/>
    </location>
</feature>
<proteinExistence type="inferred from homology"/>
<dbReference type="EMBL" id="JAFNEN010000054">
    <property type="protein sequence ID" value="KAG8197488.1"/>
    <property type="molecule type" value="Genomic_DNA"/>
</dbReference>
<protein>
    <recommendedName>
        <fullName evidence="13">Autophagy-related protein</fullName>
    </recommendedName>
</protein>
<evidence type="ECO:0000256" key="9">
    <source>
        <dbReference type="PIRSR" id="PIRSR604241-50"/>
    </source>
</evidence>
<evidence type="ECO:0000256" key="8">
    <source>
        <dbReference type="ARBA" id="ARBA00037868"/>
    </source>
</evidence>
<keyword evidence="7" id="KW-0968">Cytoplasmic vesicle</keyword>
<dbReference type="GO" id="GO:0031410">
    <property type="term" value="C:cytoplasmic vesicle"/>
    <property type="evidence" value="ECO:0007669"/>
    <property type="project" value="UniProtKB-KW"/>
</dbReference>
<dbReference type="InterPro" id="IPR004241">
    <property type="entry name" value="Atg8-like"/>
</dbReference>
<keyword evidence="3" id="KW-0963">Cytoplasm</keyword>
<organism evidence="11 12">
    <name type="scientific">Oedothorax gibbosus</name>
    <dbReference type="NCBI Taxonomy" id="931172"/>
    <lineage>
        <taxon>Eukaryota</taxon>
        <taxon>Metazoa</taxon>
        <taxon>Ecdysozoa</taxon>
        <taxon>Arthropoda</taxon>
        <taxon>Chelicerata</taxon>
        <taxon>Arachnida</taxon>
        <taxon>Araneae</taxon>
        <taxon>Araneomorphae</taxon>
        <taxon>Entelegynae</taxon>
        <taxon>Araneoidea</taxon>
        <taxon>Linyphiidae</taxon>
        <taxon>Erigoninae</taxon>
        <taxon>Oedothorax</taxon>
    </lineage>
</organism>
<dbReference type="GO" id="GO:0012505">
    <property type="term" value="C:endomembrane system"/>
    <property type="evidence" value="ECO:0007669"/>
    <property type="project" value="UniProtKB-SubCell"/>
</dbReference>
<evidence type="ECO:0000256" key="7">
    <source>
        <dbReference type="ARBA" id="ARBA00023329"/>
    </source>
</evidence>
<dbReference type="GO" id="GO:0005776">
    <property type="term" value="C:autophagosome"/>
    <property type="evidence" value="ECO:0007669"/>
    <property type="project" value="UniProtKB-SubCell"/>
</dbReference>
<dbReference type="PANTHER" id="PTHR10969">
    <property type="entry name" value="MICROTUBULE-ASSOCIATED PROTEINS 1A/1B LIGHT CHAIN 3-RELATED"/>
    <property type="match status" value="1"/>
</dbReference>
<evidence type="ECO:0000256" key="1">
    <source>
        <dbReference type="ARBA" id="ARBA00004419"/>
    </source>
</evidence>
<evidence type="ECO:0000256" key="2">
    <source>
        <dbReference type="ARBA" id="ARBA00007293"/>
    </source>
</evidence>
<dbReference type="FunFam" id="3.10.20.90:FF:000149">
    <property type="entry name" value="microtubule-associated proteins 1A/1B light chain 3C"/>
    <property type="match status" value="1"/>
</dbReference>
<evidence type="ECO:0000256" key="4">
    <source>
        <dbReference type="ARBA" id="ARBA00023006"/>
    </source>
</evidence>
<comment type="caution">
    <text evidence="11">The sequence shown here is derived from an EMBL/GenBank/DDBJ whole genome shotgun (WGS) entry which is preliminary data.</text>
</comment>
<keyword evidence="6 9" id="KW-0449">Lipoprotein</keyword>
<evidence type="ECO:0000256" key="10">
    <source>
        <dbReference type="RuleBase" id="RU004384"/>
    </source>
</evidence>
<evidence type="ECO:0008006" key="13">
    <source>
        <dbReference type="Google" id="ProtNLM"/>
    </source>
</evidence>
<accession>A0AAV6VMP9</accession>